<dbReference type="EMBL" id="LR877151">
    <property type="protein sequence ID" value="CAD2216719.1"/>
    <property type="molecule type" value="Genomic_DNA"/>
</dbReference>
<feature type="compositionally biased region" description="Low complexity" evidence="3">
    <location>
        <begin position="835"/>
        <end position="860"/>
    </location>
</feature>
<feature type="compositionally biased region" description="Polar residues" evidence="3">
    <location>
        <begin position="817"/>
        <end position="834"/>
    </location>
</feature>
<dbReference type="VEuPathDB" id="TriTrypDB:ADEAN_000419000"/>
<dbReference type="InterPro" id="IPR001680">
    <property type="entry name" value="WD40_rpt"/>
</dbReference>
<sequence length="1393" mass="155838">MSDGLVQLLLEDSTRVDALRVVCLKHYRGISADEFEREVGPLVHQWVDEKRQSIASSSSPKKRNSLSGRSRNRGNSLSQSRRSSLSTSRLHNNNQLSLVTTLFERVNRFNRTTVTWDDVLFFLMTESRSLVESSKIDEEVRPYSFSRMKEGEPIKEVKYIPQNVIDKTSYQAELKRRQELALPDRGASAGKTREKKKVQPSYVYQRKDLSFINAIYSLPYHEYAFVISTRSTPFSFFNKRSLELIKSFPLTDIGGEAPSYVAYLPEPDLYIVCNKAERCIRCWSDLLSPVRTTVALEPFNVGEGIVSSLQVSPKDYPYSFFISDNYGRITRMDVPRYMRDGLKLSVGRVYDGLHTYESGGISDFVMSSTHSFSTGYDRRLVRTELSSGSTSVLGTVLSDVMTHLSYCDRVHSVICAMESSKLIRVFDVTTEEDSAGVLMNVGDFANHTSTVIGVFAVDDLSQVVTVDREGEVRVWDLRTIRCIQAIRADGFSLEDHTAENVYEDRKKNTAGDGSNVYSRAGDIRKIAQIMSCAYFGDSHEIVSCTKDSIFCLQHNFLQHGKVCDLDVVSNVMWNSRNNTFLLQGPTRISVWSAEQGYRKVIVDRAFLFELSNDEAEVSASCLDSHGGRLFLALHDGRIAVYAADNIEELIDTIDLIQNDYVTQLYYAAGRKLLMGITNGGAILLLSEDEYNPLSLYQPVSKLPLSHLVFCEHSGCLCFSDEDGNVYFYEAKLGTRQLTKFYKASCDTPVRQLLFLDGTGLLLSCHGEGVIVVWAHPPLTASPVRLTVFNLFKELKFDDFIPFHIEEIGVSYERNYTANDSETDPRNSISRKLAQTRSAASRRGVSSRTGLTTATLRGRLIGQEEEQDTPAHVAGDPGKQIEGMLGRAFKPKYIRKNQGEITAMCFNSEAHYLYIGDSLGYVHVFRLCALPQFYQVKKGFELNGGLQDYSGADANLLKPAKISSLEVHPNGAVLFLKWFPSLNSLISSGEDRSVELLDQEGSMVSFLALTRFPNNDQIVKLDPFTLPKKRTRALSGDAGDTSLFCQHAHEACLDDMPSAPPSRSSTPAVKFMDDDTFVMSTTAETETPRKRTFQMKKKDHRSEKGLFDLDENNNILYNASGTYVDYLNQLKEAEMLASRQQRKKEDTSPLGSRPHVEETEKGRAEVLVISSADSSCSTQLPVVTPADTSTDADVQAVPGVMEEAADEDKFFFKRKEGEAIVALGEIHDMTSRPMNVAPTLFASDYEPPHFAWMENRRKENEAFDLKNVIAKTLDNRAPGPKGTNRKGRGSRSGPGNTAATQEDKARVKPPKRPVTGRPCSMAERRRNEALSVSKKYESLDSHFNCESLQGLVSNYDKQLKKVLRGSSATSQRSAVDTNYKGGFSNTLKGNQSFM</sequence>
<dbReference type="SUPFAM" id="SSF50998">
    <property type="entry name" value="Quinoprotein alcohol dehydrogenase-like"/>
    <property type="match status" value="1"/>
</dbReference>
<accession>A0A7G2CB11</accession>
<reference evidence="4 5" key="1">
    <citation type="submission" date="2020-08" db="EMBL/GenBank/DDBJ databases">
        <authorList>
            <person name="Newling K."/>
            <person name="Davey J."/>
            <person name="Forrester S."/>
        </authorList>
    </citation>
    <scope>NUCLEOTIDE SEQUENCE [LARGE SCALE GENOMIC DNA]</scope>
    <source>
        <strain evidence="5">Crithidia deanei Carvalho (ATCC PRA-265)</strain>
    </source>
</reference>
<gene>
    <name evidence="4" type="ORF">ADEAN_000419000</name>
</gene>
<keyword evidence="1" id="KW-0677">Repeat</keyword>
<evidence type="ECO:0000256" key="2">
    <source>
        <dbReference type="PROSITE-ProRule" id="PRU00221"/>
    </source>
</evidence>
<evidence type="ECO:0000313" key="4">
    <source>
        <dbReference type="EMBL" id="CAD2216719.1"/>
    </source>
</evidence>
<dbReference type="PANTHER" id="PTHR44324">
    <property type="entry name" value="WD40 REPEAT DOMAIN 95"/>
    <property type="match status" value="1"/>
</dbReference>
<feature type="region of interest" description="Disordered" evidence="3">
    <location>
        <begin position="1269"/>
        <end position="1325"/>
    </location>
</feature>
<dbReference type="InterPro" id="IPR036322">
    <property type="entry name" value="WD40_repeat_dom_sf"/>
</dbReference>
<keyword evidence="5" id="KW-1185">Reference proteome</keyword>
<dbReference type="SMART" id="SM00320">
    <property type="entry name" value="WD40"/>
    <property type="match status" value="6"/>
</dbReference>
<dbReference type="Proteomes" id="UP000515908">
    <property type="component" value="Chromosome 07"/>
</dbReference>
<name>A0A7G2CB11_9TRYP</name>
<feature type="repeat" description="WD" evidence="2">
    <location>
        <begin position="444"/>
        <end position="485"/>
    </location>
</feature>
<dbReference type="Gene3D" id="2.130.10.10">
    <property type="entry name" value="YVTN repeat-like/Quinoprotein amine dehydrogenase"/>
    <property type="match status" value="2"/>
</dbReference>
<dbReference type="PROSITE" id="PS50082">
    <property type="entry name" value="WD_REPEATS_2"/>
    <property type="match status" value="1"/>
</dbReference>
<feature type="region of interest" description="Disordered" evidence="3">
    <location>
        <begin position="53"/>
        <end position="89"/>
    </location>
</feature>
<keyword evidence="2" id="KW-0853">WD repeat</keyword>
<feature type="region of interest" description="Disordered" evidence="3">
    <location>
        <begin position="817"/>
        <end position="876"/>
    </location>
</feature>
<organism evidence="4 5">
    <name type="scientific">Angomonas deanei</name>
    <dbReference type="NCBI Taxonomy" id="59799"/>
    <lineage>
        <taxon>Eukaryota</taxon>
        <taxon>Discoba</taxon>
        <taxon>Euglenozoa</taxon>
        <taxon>Kinetoplastea</taxon>
        <taxon>Metakinetoplastina</taxon>
        <taxon>Trypanosomatida</taxon>
        <taxon>Trypanosomatidae</taxon>
        <taxon>Strigomonadinae</taxon>
        <taxon>Angomonas</taxon>
    </lineage>
</organism>
<dbReference type="InterPro" id="IPR051242">
    <property type="entry name" value="WD-EF-hand_domain"/>
</dbReference>
<dbReference type="PANTHER" id="PTHR44324:SF4">
    <property type="entry name" value="WD40 REPEAT DOMAIN 95"/>
    <property type="match status" value="1"/>
</dbReference>
<feature type="region of interest" description="Disordered" evidence="3">
    <location>
        <begin position="1136"/>
        <end position="1161"/>
    </location>
</feature>
<protein>
    <submittedName>
        <fullName evidence="4">Uncharacterized protein</fullName>
    </submittedName>
</protein>
<dbReference type="InterPro" id="IPR011047">
    <property type="entry name" value="Quinoprotein_ADH-like_sf"/>
</dbReference>
<evidence type="ECO:0000256" key="3">
    <source>
        <dbReference type="SAM" id="MobiDB-lite"/>
    </source>
</evidence>
<evidence type="ECO:0000256" key="1">
    <source>
        <dbReference type="ARBA" id="ARBA00022737"/>
    </source>
</evidence>
<dbReference type="InterPro" id="IPR015943">
    <property type="entry name" value="WD40/YVTN_repeat-like_dom_sf"/>
</dbReference>
<evidence type="ECO:0000313" key="5">
    <source>
        <dbReference type="Proteomes" id="UP000515908"/>
    </source>
</evidence>
<proteinExistence type="predicted"/>
<dbReference type="SUPFAM" id="SSF50978">
    <property type="entry name" value="WD40 repeat-like"/>
    <property type="match status" value="1"/>
</dbReference>